<keyword evidence="1" id="KW-0812">Transmembrane</keyword>
<gene>
    <name evidence="2" type="ORF">J6I44_09605</name>
</gene>
<comment type="caution">
    <text evidence="2">The sequence shown here is derived from an EMBL/GenBank/DDBJ whole genome shotgun (WGS) entry which is preliminary data.</text>
</comment>
<sequence>MKYAIRCIAIFIVLTTLLTVGAIYLLEIQMPLNGIIFFSASISLFATIIYGWIDAVYIKKRQPGL</sequence>
<organism evidence="2 3">
    <name type="scientific">Fodinibius salsisoli</name>
    <dbReference type="NCBI Taxonomy" id="2820877"/>
    <lineage>
        <taxon>Bacteria</taxon>
        <taxon>Pseudomonadati</taxon>
        <taxon>Balneolota</taxon>
        <taxon>Balneolia</taxon>
        <taxon>Balneolales</taxon>
        <taxon>Balneolaceae</taxon>
        <taxon>Fodinibius</taxon>
    </lineage>
</organism>
<evidence type="ECO:0000313" key="2">
    <source>
        <dbReference type="EMBL" id="MCW9707113.1"/>
    </source>
</evidence>
<accession>A0ABT3PMU7</accession>
<dbReference type="Proteomes" id="UP001207918">
    <property type="component" value="Unassembled WGS sequence"/>
</dbReference>
<dbReference type="EMBL" id="JAGGJA010000005">
    <property type="protein sequence ID" value="MCW9707113.1"/>
    <property type="molecule type" value="Genomic_DNA"/>
</dbReference>
<reference evidence="2 3" key="1">
    <citation type="submission" date="2021-03" db="EMBL/GenBank/DDBJ databases">
        <title>Aliifodinibius sp. nov., a new bacterium isolated from saline soil.</title>
        <authorList>
            <person name="Galisteo C."/>
            <person name="De La Haba R."/>
            <person name="Sanchez-Porro C."/>
            <person name="Ventosa A."/>
        </authorList>
    </citation>
    <scope>NUCLEOTIDE SEQUENCE [LARGE SCALE GENOMIC DNA]</scope>
    <source>
        <strain evidence="2 3">1BSP15-2V2</strain>
    </source>
</reference>
<keyword evidence="1" id="KW-0472">Membrane</keyword>
<name>A0ABT3PMU7_9BACT</name>
<feature type="transmembrane region" description="Helical" evidence="1">
    <location>
        <begin position="32"/>
        <end position="53"/>
    </location>
</feature>
<evidence type="ECO:0000313" key="3">
    <source>
        <dbReference type="Proteomes" id="UP001207918"/>
    </source>
</evidence>
<evidence type="ECO:0000256" key="1">
    <source>
        <dbReference type="SAM" id="Phobius"/>
    </source>
</evidence>
<keyword evidence="1" id="KW-1133">Transmembrane helix</keyword>
<protein>
    <submittedName>
        <fullName evidence="2">Uncharacterized protein</fullName>
    </submittedName>
</protein>
<keyword evidence="3" id="KW-1185">Reference proteome</keyword>
<feature type="transmembrane region" description="Helical" evidence="1">
    <location>
        <begin position="7"/>
        <end position="26"/>
    </location>
</feature>
<dbReference type="RefSeq" id="WP_265765869.1">
    <property type="nucleotide sequence ID" value="NZ_JAGGJA010000005.1"/>
</dbReference>
<proteinExistence type="predicted"/>